<gene>
    <name evidence="1" type="ORF">CDL15_Pgr022208</name>
</gene>
<dbReference type="Proteomes" id="UP000197138">
    <property type="component" value="Unassembled WGS sequence"/>
</dbReference>
<evidence type="ECO:0000313" key="1">
    <source>
        <dbReference type="EMBL" id="OWM91660.1"/>
    </source>
</evidence>
<organism evidence="1 2">
    <name type="scientific">Punica granatum</name>
    <name type="common">Pomegranate</name>
    <dbReference type="NCBI Taxonomy" id="22663"/>
    <lineage>
        <taxon>Eukaryota</taxon>
        <taxon>Viridiplantae</taxon>
        <taxon>Streptophyta</taxon>
        <taxon>Embryophyta</taxon>
        <taxon>Tracheophyta</taxon>
        <taxon>Spermatophyta</taxon>
        <taxon>Magnoliopsida</taxon>
        <taxon>eudicotyledons</taxon>
        <taxon>Gunneridae</taxon>
        <taxon>Pentapetalae</taxon>
        <taxon>rosids</taxon>
        <taxon>malvids</taxon>
        <taxon>Myrtales</taxon>
        <taxon>Lythraceae</taxon>
        <taxon>Punica</taxon>
    </lineage>
</organism>
<dbReference type="EMBL" id="MTKT01000017">
    <property type="protein sequence ID" value="OWM91660.1"/>
    <property type="molecule type" value="Genomic_DNA"/>
</dbReference>
<name>A0A218Y3J8_PUNGR</name>
<reference evidence="2" key="1">
    <citation type="journal article" date="2017" name="Plant J.">
        <title>The pomegranate (Punica granatum L.) genome and the genomics of punicalagin biosynthesis.</title>
        <authorList>
            <person name="Qin G."/>
            <person name="Xu C."/>
            <person name="Ming R."/>
            <person name="Tang H."/>
            <person name="Guyot R."/>
            <person name="Kramer E.M."/>
            <person name="Hu Y."/>
            <person name="Yi X."/>
            <person name="Qi Y."/>
            <person name="Xu X."/>
            <person name="Gao Z."/>
            <person name="Pan H."/>
            <person name="Jian J."/>
            <person name="Tian Y."/>
            <person name="Yue Z."/>
            <person name="Xu Y."/>
        </authorList>
    </citation>
    <scope>NUCLEOTIDE SEQUENCE [LARGE SCALE GENOMIC DNA]</scope>
    <source>
        <strain evidence="2">cv. Dabenzi</strain>
    </source>
</reference>
<evidence type="ECO:0000313" key="2">
    <source>
        <dbReference type="Proteomes" id="UP000197138"/>
    </source>
</evidence>
<dbReference type="AlphaFoldDB" id="A0A218Y3J8"/>
<accession>A0A218Y3J8</accession>
<proteinExistence type="predicted"/>
<sequence length="208" mass="23140">MSPLRRRCPLGFHAHRDEVASSVLCPWGGGVFDLPEAGFPARAIVVCWGCPGHAMRDSSFGVERLHIPRGRKSESAVVPAFVVPVILTSLVSQHPLLEQAVKEGQAVSTPFWLTIPNDDISNDPSHDLSRTQKTARQSEKSLFILKLAKLSKWPMDMTEGLYRSPKGNRATKELNNVQNRHFQCTTLKMLFSDSSLGRRKIVNIGLQK</sequence>
<protein>
    <submittedName>
        <fullName evidence="1">Uncharacterized protein</fullName>
    </submittedName>
</protein>
<comment type="caution">
    <text evidence="1">The sequence shown here is derived from an EMBL/GenBank/DDBJ whole genome shotgun (WGS) entry which is preliminary data.</text>
</comment>